<dbReference type="EMBL" id="DVLP01000201">
    <property type="protein sequence ID" value="HIT75235.1"/>
    <property type="molecule type" value="Genomic_DNA"/>
</dbReference>
<dbReference type="Gene3D" id="3.40.720.10">
    <property type="entry name" value="Alkaline Phosphatase, subunit A"/>
    <property type="match status" value="1"/>
</dbReference>
<evidence type="ECO:0000313" key="6">
    <source>
        <dbReference type="EMBL" id="HIT75235.1"/>
    </source>
</evidence>
<evidence type="ECO:0000313" key="7">
    <source>
        <dbReference type="Proteomes" id="UP000886842"/>
    </source>
</evidence>
<evidence type="ECO:0000256" key="2">
    <source>
        <dbReference type="ARBA" id="ARBA00022729"/>
    </source>
</evidence>
<comment type="caution">
    <text evidence="6">The sequence shown here is derived from an EMBL/GenBank/DDBJ whole genome shotgun (WGS) entry which is preliminary data.</text>
</comment>
<keyword evidence="4" id="KW-0325">Glycoprotein</keyword>
<protein>
    <submittedName>
        <fullName evidence="6">Sulfatase</fullName>
    </submittedName>
</protein>
<reference evidence="6" key="2">
    <citation type="journal article" date="2021" name="PeerJ">
        <title>Extensive microbial diversity within the chicken gut microbiome revealed by metagenomics and culture.</title>
        <authorList>
            <person name="Gilroy R."/>
            <person name="Ravi A."/>
            <person name="Getino M."/>
            <person name="Pursley I."/>
            <person name="Horton D.L."/>
            <person name="Alikhan N.F."/>
            <person name="Baker D."/>
            <person name="Gharbi K."/>
            <person name="Hall N."/>
            <person name="Watson M."/>
            <person name="Adriaenssens E.M."/>
            <person name="Foster-Nyarko E."/>
            <person name="Jarju S."/>
            <person name="Secka A."/>
            <person name="Antonio M."/>
            <person name="Oren A."/>
            <person name="Chaudhuri R.R."/>
            <person name="La Ragione R."/>
            <person name="Hildebrand F."/>
            <person name="Pallen M.J."/>
        </authorList>
    </citation>
    <scope>NUCLEOTIDE SEQUENCE</scope>
    <source>
        <strain evidence="6">ChiGjej1B1-24693</strain>
    </source>
</reference>
<evidence type="ECO:0000256" key="1">
    <source>
        <dbReference type="ARBA" id="ARBA00008779"/>
    </source>
</evidence>
<dbReference type="PANTHER" id="PTHR43108">
    <property type="entry name" value="N-ACETYLGLUCOSAMINE-6-SULFATASE FAMILY MEMBER"/>
    <property type="match status" value="1"/>
</dbReference>
<organism evidence="6 7">
    <name type="scientific">Candidatus Avipropionibacterium avicola</name>
    <dbReference type="NCBI Taxonomy" id="2840701"/>
    <lineage>
        <taxon>Bacteria</taxon>
        <taxon>Bacillati</taxon>
        <taxon>Actinomycetota</taxon>
        <taxon>Actinomycetes</taxon>
        <taxon>Propionibacteriales</taxon>
        <taxon>Propionibacteriaceae</taxon>
        <taxon>Propionibacteriaceae incertae sedis</taxon>
        <taxon>Candidatus Avipropionibacterium</taxon>
    </lineage>
</organism>
<evidence type="ECO:0000256" key="3">
    <source>
        <dbReference type="ARBA" id="ARBA00022801"/>
    </source>
</evidence>
<reference evidence="6" key="1">
    <citation type="submission" date="2020-10" db="EMBL/GenBank/DDBJ databases">
        <authorList>
            <person name="Gilroy R."/>
        </authorList>
    </citation>
    <scope>NUCLEOTIDE SEQUENCE</scope>
    <source>
        <strain evidence="6">ChiGjej1B1-24693</strain>
    </source>
</reference>
<keyword evidence="2" id="KW-0732">Signal</keyword>
<keyword evidence="3" id="KW-0378">Hydrolase</keyword>
<dbReference type="AlphaFoldDB" id="A0A9D1GZA1"/>
<gene>
    <name evidence="6" type="ORF">IAA98_06600</name>
</gene>
<dbReference type="PANTHER" id="PTHR43108:SF6">
    <property type="entry name" value="N-SULPHOGLUCOSAMINE SULPHOHYDROLASE"/>
    <property type="match status" value="1"/>
</dbReference>
<dbReference type="InterPro" id="IPR017850">
    <property type="entry name" value="Alkaline_phosphatase_core_sf"/>
</dbReference>
<name>A0A9D1GZA1_9ACTN</name>
<accession>A0A9D1GZA1</accession>
<evidence type="ECO:0000256" key="4">
    <source>
        <dbReference type="ARBA" id="ARBA00023180"/>
    </source>
</evidence>
<dbReference type="SUPFAM" id="SSF53649">
    <property type="entry name" value="Alkaline phosphatase-like"/>
    <property type="match status" value="1"/>
</dbReference>
<dbReference type="InterPro" id="IPR024607">
    <property type="entry name" value="Sulfatase_CS"/>
</dbReference>
<feature type="domain" description="Sulfatase N-terminal" evidence="5">
    <location>
        <begin position="7"/>
        <end position="347"/>
    </location>
</feature>
<dbReference type="CDD" id="cd16031">
    <property type="entry name" value="G6S_like"/>
    <property type="match status" value="1"/>
</dbReference>
<dbReference type="Pfam" id="PF00884">
    <property type="entry name" value="Sulfatase"/>
    <property type="match status" value="1"/>
</dbReference>
<proteinExistence type="inferred from homology"/>
<dbReference type="GO" id="GO:0016787">
    <property type="term" value="F:hydrolase activity"/>
    <property type="evidence" value="ECO:0007669"/>
    <property type="project" value="UniProtKB-KW"/>
</dbReference>
<evidence type="ECO:0000259" key="5">
    <source>
        <dbReference type="Pfam" id="PF00884"/>
    </source>
</evidence>
<dbReference type="InterPro" id="IPR000917">
    <property type="entry name" value="Sulfatase_N"/>
</dbReference>
<dbReference type="PROSITE" id="PS00523">
    <property type="entry name" value="SULFATASE_1"/>
    <property type="match status" value="1"/>
</dbReference>
<dbReference type="Proteomes" id="UP000886842">
    <property type="component" value="Unassembled WGS sequence"/>
</dbReference>
<comment type="similarity">
    <text evidence="1">Belongs to the sulfatase family.</text>
</comment>
<sequence>MTDRRRPNIIMVLTDDHAAHSISAYGSRVNQTPRLDEIAERGRRMDRCYVTNSICTPSRASILTGTHSHVNGVFTLATPMLSNQPTFVSQLKKAGYATAIFGKWHLGEGLGHSPVDFDRWAVLPGQGDYHDPKFLTEDGPMQVQGYATDIITDMALEWVESLPQDQPYCLLVHHKAPHRPWEPDEKHAGMYADAEIPLPETFFDDYATRSSAAQRALMRVADDLTERDLKQTPPPGLDHVELAKWKYRRYLEDYLACVASVDDNVGRLIDWLDEHDQFDDTVLSYVSDQGFFLGDHGWFDKRFMYEESLRMPFLVSCPSRIPASTEPVRKIVTNVDFAKTLLEAAGVEPHERMQGESFWPQLTGEAVDPEEGEAYYRYWQNDETEHATLAHYGLRTERYKIIYFYNDGLGLPGTSTKTFPPEWELYDLEADPHELTNVFHDPAYAEVRQELIARLRRHQESVGDKPHPNQLPV</sequence>